<evidence type="ECO:0000313" key="1">
    <source>
        <dbReference type="EMBL" id="ANS70996.1"/>
    </source>
</evidence>
<sequence length="343" mass="40647">MLDENLTVAFVWFGADGAPVCNNDRFPFWHNIQYHATRYRCTVIYCWSSPTAIERSPFPPDSDSTNVTAVDFRHNWDRSGHIDQLKTIASKIDYMKVQIALNCKTSSCFATTYVLIMDMDCVIDAVDLAEMARQNRYLEPFFDRNVTMLYCSINDHEFDSYIENYATLINRKARFFGRHHHVRVAHEHDTEQNCYIYAQYLNIVHLYYALYHSYTFPERVQDLDYKNCVELRFRRGSSWSEPKKKQACRYKYIYDKTKPPVFAFLALDDQLRAAIRTDKRSVVCDLLLELKRLDYDFKSSFDWCNHQQKLGNVAGVLLDRLPDFDLSSMYDFILPIQYYIKKY</sequence>
<dbReference type="EMBL" id="KU377538">
    <property type="protein sequence ID" value="ANS70996.1"/>
    <property type="molecule type" value="Genomic_DNA"/>
</dbReference>
<protein>
    <submittedName>
        <fullName evidence="1">Uncharacterized protein</fullName>
    </submittedName>
</protein>
<dbReference type="Pfam" id="PF10860">
    <property type="entry name" value="DUF2661"/>
    <property type="match status" value="1"/>
</dbReference>
<accession>A0A1B1MQY7</accession>
<organism evidence="1">
    <name type="scientific">Lymantria dispar multicapsid nuclear polyhedrosis virus</name>
    <name type="common">LdMNPV</name>
    <dbReference type="NCBI Taxonomy" id="10449"/>
    <lineage>
        <taxon>Viruses</taxon>
        <taxon>Viruses incertae sedis</taxon>
        <taxon>Naldaviricetes</taxon>
        <taxon>Lefavirales</taxon>
        <taxon>Baculoviridae</taxon>
        <taxon>Alphabaculovirus</taxon>
        <taxon>Alphabaculovirus lydisparis</taxon>
    </lineage>
</organism>
<organismHost>
    <name type="scientific">Lepidoptera</name>
    <name type="common">moths &amp; butterflies</name>
    <dbReference type="NCBI Taxonomy" id="7088"/>
</organismHost>
<name>A0A1B1MQY7_NPVLD</name>
<dbReference type="InterPro" id="IPR020387">
    <property type="entry name" value="AcMNPV_Orf112"/>
</dbReference>
<proteinExistence type="predicted"/>
<reference evidence="1" key="1">
    <citation type="journal article" date="2016" name="J. Invertebr. Pathol.">
        <title>An alphabaculovirus isolated from dead Lymantria dispar larvae shows high genetic similarity to baculovirus previously isolated from Lymantria monacha - An example of adaptation to a new host.</title>
        <authorList>
            <person name="Rabalski L."/>
            <person name="Krejmer-Rabalska M."/>
            <person name="Skrzecz I."/>
            <person name="Wasag B."/>
            <person name="Szewczyk B."/>
        </authorList>
    </citation>
    <scope>NUCLEOTIDE SEQUENCE</scope>
    <source>
        <strain evidence="1">BNP</strain>
    </source>
</reference>